<dbReference type="AlphaFoldDB" id="A0A9P9F2G6"/>
<feature type="compositionally biased region" description="Polar residues" evidence="1">
    <location>
        <begin position="194"/>
        <end position="204"/>
    </location>
</feature>
<sequence length="901" mass="99361">MGLMIFYSPQRCIMEYYVQNDQAMYKIEFPFSYIKNIYIKNEAGIDPGGIVVELNNPPYFFMRPPPGTDAFFRCGDFTENQQASRIMIHHIGGDPGVLIGQLAELVSLPSFMGRHTHLRRQYEPYLGPSSMSWSRKQVRDPAIWAASTQQFTMANTSSLPLTRAHAEAGSNDSDFKSRLTELRSEQEEGAKLFLSNNGKQSGSASEALKEIGSGTKGGQSRTVDGEESDLEVLPKSATLDLTRMRDHLQAIAHGPKDEVAVTDSGYASLHNPNGCLIAKPSTEKGGSPRINTSPIATMNGIHNDDAPTLYSYETTIAPAGAQSYIAEICSDIYSNLNDCINAKMWPLVSKILPDLLKAFAVRLGSDCGLQANKDVMYFVHKRHGEVVSQLEAMFSQGTEEQSENCRQALEGMPLLDKMAMWQSRDDQDHAPGVEDDDYFDGVNDDEDPDDYEDINLPAYQKIIFDSPAYKWFLATCKKEVTLQQEGTNSCITTTESIRRRFIEMLPTGSISKRHAPSSHEMVFFLNWHQDIALRLERENIEFPSRPDQSFSSLVVLTGSLNQAQALTMKQYMSQTWPANGLQMLNALQETIGSPKSLESGKSLANEPIVAEITGSTLMVRATGPAYFIAECGEQLAWLASAFSTQSRNGLCCLTPSIRNIAVRATPPLNSSYCGKCSVIADSANVPKSDSSMLEAQNSWQAVVGHQNLIQGYPVARRPGGYPGLEISFKMLLYLMQAKDVSVSVGKVLIKGPERSLQLVNQTDNICLWHPFDTISRSCSCGQVAISVDSLNLEPNRHILGSCRPQDSLGKDGDRSSMNAKSSDEINAFDTEEDKSQSSTAFGQKEPVSPFHRTRSGEVRRRSASLGAQIPVLEDHPPATPMAPSESNISFQYRMTLNTPSD</sequence>
<dbReference type="OrthoDB" id="5082282at2759"/>
<gene>
    <name evidence="2" type="ORF">B0J13DRAFT_251562</name>
</gene>
<keyword evidence="3" id="KW-1185">Reference proteome</keyword>
<proteinExistence type="predicted"/>
<reference evidence="2" key="1">
    <citation type="journal article" date="2021" name="Nat. Commun.">
        <title>Genetic determinants of endophytism in the Arabidopsis root mycobiome.</title>
        <authorList>
            <person name="Mesny F."/>
            <person name="Miyauchi S."/>
            <person name="Thiergart T."/>
            <person name="Pickel B."/>
            <person name="Atanasova L."/>
            <person name="Karlsson M."/>
            <person name="Huettel B."/>
            <person name="Barry K.W."/>
            <person name="Haridas S."/>
            <person name="Chen C."/>
            <person name="Bauer D."/>
            <person name="Andreopoulos W."/>
            <person name="Pangilinan J."/>
            <person name="LaButti K."/>
            <person name="Riley R."/>
            <person name="Lipzen A."/>
            <person name="Clum A."/>
            <person name="Drula E."/>
            <person name="Henrissat B."/>
            <person name="Kohler A."/>
            <person name="Grigoriev I.V."/>
            <person name="Martin F.M."/>
            <person name="Hacquard S."/>
        </authorList>
    </citation>
    <scope>NUCLEOTIDE SEQUENCE</scope>
    <source>
        <strain evidence="2">MPI-CAGE-AT-0021</strain>
    </source>
</reference>
<accession>A0A9P9F2G6</accession>
<dbReference type="EMBL" id="JAGMUU010000005">
    <property type="protein sequence ID" value="KAH7151914.1"/>
    <property type="molecule type" value="Genomic_DNA"/>
</dbReference>
<feature type="compositionally biased region" description="Polar residues" evidence="1">
    <location>
        <begin position="884"/>
        <end position="901"/>
    </location>
</feature>
<protein>
    <submittedName>
        <fullName evidence="2">Uncharacterized protein</fullName>
    </submittedName>
</protein>
<dbReference type="Proteomes" id="UP000717696">
    <property type="component" value="Unassembled WGS sequence"/>
</dbReference>
<feature type="region of interest" description="Disordered" evidence="1">
    <location>
        <begin position="194"/>
        <end position="231"/>
    </location>
</feature>
<evidence type="ECO:0000256" key="1">
    <source>
        <dbReference type="SAM" id="MobiDB-lite"/>
    </source>
</evidence>
<evidence type="ECO:0000313" key="3">
    <source>
        <dbReference type="Proteomes" id="UP000717696"/>
    </source>
</evidence>
<evidence type="ECO:0000313" key="2">
    <source>
        <dbReference type="EMBL" id="KAH7151914.1"/>
    </source>
</evidence>
<organism evidence="2 3">
    <name type="scientific">Dactylonectria estremocensis</name>
    <dbReference type="NCBI Taxonomy" id="1079267"/>
    <lineage>
        <taxon>Eukaryota</taxon>
        <taxon>Fungi</taxon>
        <taxon>Dikarya</taxon>
        <taxon>Ascomycota</taxon>
        <taxon>Pezizomycotina</taxon>
        <taxon>Sordariomycetes</taxon>
        <taxon>Hypocreomycetidae</taxon>
        <taxon>Hypocreales</taxon>
        <taxon>Nectriaceae</taxon>
        <taxon>Dactylonectria</taxon>
    </lineage>
</organism>
<name>A0A9P9F2G6_9HYPO</name>
<feature type="region of interest" description="Disordered" evidence="1">
    <location>
        <begin position="800"/>
        <end position="901"/>
    </location>
</feature>
<comment type="caution">
    <text evidence="2">The sequence shown here is derived from an EMBL/GenBank/DDBJ whole genome shotgun (WGS) entry which is preliminary data.</text>
</comment>